<accession>A0A1U8ADX7</accession>
<comment type="similarity">
    <text evidence="2">Belongs to the peroxiredoxin family. Prx5 subfamily.</text>
</comment>
<dbReference type="GO" id="GO:0008379">
    <property type="term" value="F:thioredoxin peroxidase activity"/>
    <property type="evidence" value="ECO:0000318"/>
    <property type="project" value="GO_Central"/>
</dbReference>
<dbReference type="KEGG" id="nnu:104601923"/>
<organism evidence="8 9">
    <name type="scientific">Nelumbo nucifera</name>
    <name type="common">Sacred lotus</name>
    <dbReference type="NCBI Taxonomy" id="4432"/>
    <lineage>
        <taxon>Eukaryota</taxon>
        <taxon>Viridiplantae</taxon>
        <taxon>Streptophyta</taxon>
        <taxon>Embryophyta</taxon>
        <taxon>Tracheophyta</taxon>
        <taxon>Spermatophyta</taxon>
        <taxon>Magnoliopsida</taxon>
        <taxon>Proteales</taxon>
        <taxon>Nelumbonaceae</taxon>
        <taxon>Nelumbo</taxon>
    </lineage>
</organism>
<dbReference type="GO" id="GO:0042744">
    <property type="term" value="P:hydrogen peroxide catabolic process"/>
    <property type="evidence" value="ECO:0000318"/>
    <property type="project" value="GO_Central"/>
</dbReference>
<evidence type="ECO:0000256" key="7">
    <source>
        <dbReference type="ARBA" id="ARBA00031688"/>
    </source>
</evidence>
<sequence length="267" mass="28449">MATSVNNIAATFATLPVSSSSFSSSSSSSSSLSPALFAASMSPQPISAAWNPHAALPRSKKSSLLSLYGGPGPRPLHFVTFRPGHHITQRPAAFISVGDKLPNVTLSYLDRNNKLHTVAVPTLAKGKKVVVIGVSAAFSPSCTRFVRAAEEKNADVVTCVAMNDVFVMKAWGEHLEAGGDKPIMMLSDGQGEFSRALGMSLDISPSSPPLGLGTRSRRFCLVALNGVVKSLRLDEEHGFVPADGRDVLYDHKIPQKATRDHLFLHSN</sequence>
<keyword evidence="5" id="KW-0049">Antioxidant</keyword>
<evidence type="ECO:0000256" key="1">
    <source>
        <dbReference type="ARBA" id="ARBA00001711"/>
    </source>
</evidence>
<dbReference type="Proteomes" id="UP000189703">
    <property type="component" value="Unplaced"/>
</dbReference>
<dbReference type="OMA" id="ATKSMAH"/>
<dbReference type="InterPro" id="IPR037944">
    <property type="entry name" value="PRX5-like"/>
</dbReference>
<evidence type="ECO:0000256" key="3">
    <source>
        <dbReference type="ARBA" id="ARBA00013016"/>
    </source>
</evidence>
<evidence type="ECO:0000256" key="6">
    <source>
        <dbReference type="ARBA" id="ARBA00023002"/>
    </source>
</evidence>
<dbReference type="InterPro" id="IPR013740">
    <property type="entry name" value="Redoxin"/>
</dbReference>
<evidence type="ECO:0000256" key="4">
    <source>
        <dbReference type="ARBA" id="ARBA00022559"/>
    </source>
</evidence>
<comment type="catalytic activity">
    <reaction evidence="1">
        <text>[glutaredoxin]-dithiol + a hydroperoxide = [glutaredoxin]-disulfide + an alcohol + H2O</text>
        <dbReference type="Rhea" id="RHEA:62624"/>
        <dbReference type="Rhea" id="RHEA-COMP:10729"/>
        <dbReference type="Rhea" id="RHEA-COMP:10730"/>
        <dbReference type="ChEBI" id="CHEBI:15377"/>
        <dbReference type="ChEBI" id="CHEBI:29950"/>
        <dbReference type="ChEBI" id="CHEBI:30879"/>
        <dbReference type="ChEBI" id="CHEBI:35924"/>
        <dbReference type="ChEBI" id="CHEBI:50058"/>
        <dbReference type="EC" id="1.11.1.25"/>
    </reaction>
</comment>
<dbReference type="OrthoDB" id="1730147at2759"/>
<dbReference type="GO" id="GO:0045454">
    <property type="term" value="P:cell redox homeostasis"/>
    <property type="evidence" value="ECO:0000318"/>
    <property type="project" value="GO_Central"/>
</dbReference>
<dbReference type="STRING" id="4432.A0A1U8ADX7"/>
<dbReference type="PANTHER" id="PTHR10430:SF35">
    <property type="entry name" value="GLUTAREDOXIN-DEPENDENT PEROXIREDOXIN"/>
    <property type="match status" value="1"/>
</dbReference>
<dbReference type="Pfam" id="PF08534">
    <property type="entry name" value="Redoxin"/>
    <property type="match status" value="1"/>
</dbReference>
<keyword evidence="6" id="KW-0560">Oxidoreductase</keyword>
<dbReference type="InterPro" id="IPR036249">
    <property type="entry name" value="Thioredoxin-like_sf"/>
</dbReference>
<keyword evidence="8" id="KW-1185">Reference proteome</keyword>
<evidence type="ECO:0000313" key="9">
    <source>
        <dbReference type="RefSeq" id="XP_010263726.1"/>
    </source>
</evidence>
<dbReference type="GO" id="GO:0005737">
    <property type="term" value="C:cytoplasm"/>
    <property type="evidence" value="ECO:0000318"/>
    <property type="project" value="GO_Central"/>
</dbReference>
<evidence type="ECO:0000256" key="5">
    <source>
        <dbReference type="ARBA" id="ARBA00022862"/>
    </source>
</evidence>
<reference evidence="9" key="1">
    <citation type="submission" date="2025-08" db="UniProtKB">
        <authorList>
            <consortium name="RefSeq"/>
        </authorList>
    </citation>
    <scope>IDENTIFICATION</scope>
</reference>
<evidence type="ECO:0000313" key="8">
    <source>
        <dbReference type="Proteomes" id="UP000189703"/>
    </source>
</evidence>
<keyword evidence="4" id="KW-0575">Peroxidase</keyword>
<dbReference type="Gene3D" id="3.40.30.10">
    <property type="entry name" value="Glutaredoxin"/>
    <property type="match status" value="1"/>
</dbReference>
<dbReference type="GO" id="GO:0034599">
    <property type="term" value="P:cellular response to oxidative stress"/>
    <property type="evidence" value="ECO:0000318"/>
    <property type="project" value="GO_Central"/>
</dbReference>
<evidence type="ECO:0000256" key="2">
    <source>
        <dbReference type="ARBA" id="ARBA00010505"/>
    </source>
</evidence>
<dbReference type="eggNOG" id="KOG0541">
    <property type="taxonomic scope" value="Eukaryota"/>
</dbReference>
<gene>
    <name evidence="9" type="primary">LOC104601923</name>
</gene>
<dbReference type="EC" id="1.11.1.25" evidence="3"/>
<protein>
    <recommendedName>
        <fullName evidence="3">glutaredoxin-dependent peroxiredoxin</fullName>
        <ecNumber evidence="3">1.11.1.25</ecNumber>
    </recommendedName>
    <alternativeName>
        <fullName evidence="7">Glutaredoxin-dependent peroxiredoxin</fullName>
    </alternativeName>
</protein>
<proteinExistence type="inferred from homology"/>
<dbReference type="PANTHER" id="PTHR10430">
    <property type="entry name" value="PEROXIREDOXIN"/>
    <property type="match status" value="1"/>
</dbReference>
<dbReference type="GeneID" id="104601923"/>
<dbReference type="AlphaFoldDB" id="A0A1U8ADX7"/>
<dbReference type="RefSeq" id="XP_010263726.1">
    <property type="nucleotide sequence ID" value="XM_010265424.1"/>
</dbReference>
<dbReference type="SUPFAM" id="SSF52833">
    <property type="entry name" value="Thioredoxin-like"/>
    <property type="match status" value="1"/>
</dbReference>
<name>A0A1U8ADX7_NELNU</name>